<feature type="transmembrane region" description="Helical" evidence="1">
    <location>
        <begin position="116"/>
        <end position="141"/>
    </location>
</feature>
<sequence length="142" mass="16438">MQGTGGKKNRTYDFLNLEVAKGTYHVPCNPRLRVEGVDPVRREKLIQLLDIDLQWRMHKNCQNFGEKTDDAFRAVFGMEQPDRLRCYCRSVTTSSLKKDEETNKLKQKHDSVLQKCIDYIIAGFLSTMVHQMTLHFAFLVAA</sequence>
<dbReference type="Proteomes" id="UP000824120">
    <property type="component" value="Chromosome 11"/>
</dbReference>
<keyword evidence="1" id="KW-0812">Transmembrane</keyword>
<protein>
    <submittedName>
        <fullName evidence="2">Uncharacterized protein</fullName>
    </submittedName>
</protein>
<evidence type="ECO:0000313" key="2">
    <source>
        <dbReference type="EMBL" id="KAG5577006.1"/>
    </source>
</evidence>
<proteinExistence type="predicted"/>
<organism evidence="2 3">
    <name type="scientific">Solanum commersonii</name>
    <name type="common">Commerson's wild potato</name>
    <name type="synonym">Commerson's nightshade</name>
    <dbReference type="NCBI Taxonomy" id="4109"/>
    <lineage>
        <taxon>Eukaryota</taxon>
        <taxon>Viridiplantae</taxon>
        <taxon>Streptophyta</taxon>
        <taxon>Embryophyta</taxon>
        <taxon>Tracheophyta</taxon>
        <taxon>Spermatophyta</taxon>
        <taxon>Magnoliopsida</taxon>
        <taxon>eudicotyledons</taxon>
        <taxon>Gunneridae</taxon>
        <taxon>Pentapetalae</taxon>
        <taxon>asterids</taxon>
        <taxon>lamiids</taxon>
        <taxon>Solanales</taxon>
        <taxon>Solanaceae</taxon>
        <taxon>Solanoideae</taxon>
        <taxon>Solaneae</taxon>
        <taxon>Solanum</taxon>
    </lineage>
</organism>
<dbReference type="OrthoDB" id="1434265at2759"/>
<evidence type="ECO:0000256" key="1">
    <source>
        <dbReference type="SAM" id="Phobius"/>
    </source>
</evidence>
<comment type="caution">
    <text evidence="2">The sequence shown here is derived from an EMBL/GenBank/DDBJ whole genome shotgun (WGS) entry which is preliminary data.</text>
</comment>
<dbReference type="EMBL" id="JACXVP010000011">
    <property type="protein sequence ID" value="KAG5577006.1"/>
    <property type="molecule type" value="Genomic_DNA"/>
</dbReference>
<dbReference type="AlphaFoldDB" id="A0A9J5WQ17"/>
<keyword evidence="1" id="KW-1133">Transmembrane helix</keyword>
<keyword evidence="3" id="KW-1185">Reference proteome</keyword>
<reference evidence="2 3" key="1">
    <citation type="submission" date="2020-09" db="EMBL/GenBank/DDBJ databases">
        <title>De no assembly of potato wild relative species, Solanum commersonii.</title>
        <authorList>
            <person name="Cho K."/>
        </authorList>
    </citation>
    <scope>NUCLEOTIDE SEQUENCE [LARGE SCALE GENOMIC DNA]</scope>
    <source>
        <strain evidence="2">LZ3.2</strain>
        <tissue evidence="2">Leaf</tissue>
    </source>
</reference>
<gene>
    <name evidence="2" type="ORF">H5410_057140</name>
</gene>
<name>A0A9J5WQ17_SOLCO</name>
<evidence type="ECO:0000313" key="3">
    <source>
        <dbReference type="Proteomes" id="UP000824120"/>
    </source>
</evidence>
<keyword evidence="1" id="KW-0472">Membrane</keyword>
<accession>A0A9J5WQ17</accession>